<dbReference type="AlphaFoldDB" id="A0A126QH49"/>
<dbReference type="PANTHER" id="PTHR12598">
    <property type="entry name" value="COPPER HOMEOSTASIS PROTEIN CUTC"/>
    <property type="match status" value="1"/>
</dbReference>
<accession>A0A126QH49</accession>
<dbReference type="Pfam" id="PF03932">
    <property type="entry name" value="CutC"/>
    <property type="match status" value="1"/>
</dbReference>
<evidence type="ECO:0000256" key="2">
    <source>
        <dbReference type="HAMAP-Rule" id="MF_00795"/>
    </source>
</evidence>
<dbReference type="GO" id="GO:0005507">
    <property type="term" value="F:copper ion binding"/>
    <property type="evidence" value="ECO:0007669"/>
    <property type="project" value="TreeGrafter"/>
</dbReference>
<gene>
    <name evidence="3" type="primary">PM0526</name>
    <name evidence="2" type="synonym">cutC</name>
</gene>
<protein>
    <recommendedName>
        <fullName evidence="2">PF03932 family protein CutC</fullName>
    </recommendedName>
</protein>
<keyword evidence="2" id="KW-0963">Cytoplasm</keyword>
<organism evidence="3">
    <name type="scientific">Pasteurella multocida</name>
    <dbReference type="NCBI Taxonomy" id="747"/>
    <lineage>
        <taxon>Bacteria</taxon>
        <taxon>Pseudomonadati</taxon>
        <taxon>Pseudomonadota</taxon>
        <taxon>Gammaproteobacteria</taxon>
        <taxon>Pasteurellales</taxon>
        <taxon>Pasteurellaceae</taxon>
        <taxon>Pasteurella</taxon>
    </lineage>
</organism>
<dbReference type="InterPro" id="IPR005627">
    <property type="entry name" value="CutC-like"/>
</dbReference>
<name>A0A126QH49_PASMD</name>
<evidence type="ECO:0000313" key="3">
    <source>
        <dbReference type="EMBL" id="AMK08104.1"/>
    </source>
</evidence>
<dbReference type="PANTHER" id="PTHR12598:SF0">
    <property type="entry name" value="COPPER HOMEOSTASIS PROTEIN CUTC HOMOLOG"/>
    <property type="match status" value="1"/>
</dbReference>
<sequence length="244" mass="26465">MKIEVCIDNIESVHIAQNAGADRLELCACLSVGGVTPSYSLIKSAVDFANIPCYVMIRPRAGDFLFSTQEINMMLDDIRLAKQLGAQGIVIGALTKHADIDLSVCETLIQAAEGLGVTFHRAFDLCRDPVTSLEQLIQLGCERVLTSGQKASAVEGQPLIKQLVSQASNRIRIMAGAGINAQNAALLVKNTGITELHLSGKGYRLSEMPYHANAVMGENSEDDQKIWRTDFATIRAVKTSVEKY</sequence>
<dbReference type="HAMAP" id="MF_00795">
    <property type="entry name" value="CutC"/>
    <property type="match status" value="1"/>
</dbReference>
<comment type="caution">
    <text evidence="2">Once thought to be involved in copper homeostasis, experiments in E.coli have shown this is not the case.</text>
</comment>
<dbReference type="FunFam" id="3.20.20.380:FF:000001">
    <property type="entry name" value="Copper homeostasis protein CutC"/>
    <property type="match status" value="1"/>
</dbReference>
<dbReference type="Gene3D" id="3.20.20.380">
    <property type="entry name" value="Copper homeostasis (CutC) domain"/>
    <property type="match status" value="1"/>
</dbReference>
<comment type="similarity">
    <text evidence="1 2">Belongs to the CutC family.</text>
</comment>
<reference evidence="3" key="1">
    <citation type="submission" date="2015-01" db="EMBL/GenBank/DDBJ databases">
        <title>Draft genome sequence of Pasteurella multocida isolated from alpaca pneumonia.</title>
        <authorList>
            <person name="Maturrano L."/>
            <person name="Hurtado R."/>
            <person name="Allasi N."/>
            <person name="Juscamayta E."/>
            <person name="Fernandez D."/>
            <person name="Maximiliano J."/>
            <person name="Rimac R."/>
            <person name="Rosadio R."/>
        </authorList>
    </citation>
    <scope>NUCLEOTIDE SEQUENCE</scope>
    <source>
        <strain evidence="3">UNMSM</strain>
    </source>
</reference>
<dbReference type="InterPro" id="IPR036822">
    <property type="entry name" value="CutC-like_dom_sf"/>
</dbReference>
<dbReference type="EMBL" id="KP660265">
    <property type="protein sequence ID" value="AMK08104.1"/>
    <property type="molecule type" value="Genomic_DNA"/>
</dbReference>
<comment type="subcellular location">
    <subcellularLocation>
        <location evidence="2">Cytoplasm</location>
    </subcellularLocation>
</comment>
<proteinExistence type="inferred from homology"/>
<dbReference type="GO" id="GO:0005737">
    <property type="term" value="C:cytoplasm"/>
    <property type="evidence" value="ECO:0007669"/>
    <property type="project" value="UniProtKB-SubCell"/>
</dbReference>
<dbReference type="RefSeq" id="WP_071522907.1">
    <property type="nucleotide sequence ID" value="NZ_CP097608.1"/>
</dbReference>
<evidence type="ECO:0000256" key="1">
    <source>
        <dbReference type="ARBA" id="ARBA00007768"/>
    </source>
</evidence>
<dbReference type="SUPFAM" id="SSF110395">
    <property type="entry name" value="CutC-like"/>
    <property type="match status" value="1"/>
</dbReference>